<evidence type="ECO:0000259" key="2">
    <source>
        <dbReference type="Pfam" id="PF10312"/>
    </source>
</evidence>
<dbReference type="InterPro" id="IPR018816">
    <property type="entry name" value="Cactin_central"/>
</dbReference>
<reference evidence="4" key="1">
    <citation type="submission" date="2025-08" db="UniProtKB">
        <authorList>
            <consortium name="RefSeq"/>
        </authorList>
    </citation>
    <scope>IDENTIFICATION</scope>
</reference>
<feature type="compositionally biased region" description="Basic and acidic residues" evidence="1">
    <location>
        <begin position="177"/>
        <end position="199"/>
    </location>
</feature>
<feature type="compositionally biased region" description="Basic residues" evidence="1">
    <location>
        <begin position="93"/>
        <end position="124"/>
    </location>
</feature>
<feature type="domain" description="Splicing factor cactin central" evidence="2">
    <location>
        <begin position="289"/>
        <end position="477"/>
    </location>
</feature>
<feature type="region of interest" description="Disordered" evidence="1">
    <location>
        <begin position="1"/>
        <end position="199"/>
    </location>
</feature>
<evidence type="ECO:0000313" key="3">
    <source>
        <dbReference type="Proteomes" id="UP000695022"/>
    </source>
</evidence>
<dbReference type="GeneID" id="106808571"/>
<dbReference type="RefSeq" id="XP_014666818.1">
    <property type="nucleotide sequence ID" value="XM_014811332.1"/>
</dbReference>
<evidence type="ECO:0000256" key="1">
    <source>
        <dbReference type="SAM" id="MobiDB-lite"/>
    </source>
</evidence>
<dbReference type="Pfam" id="PF10312">
    <property type="entry name" value="Cactin_mid"/>
    <property type="match status" value="1"/>
</dbReference>
<keyword evidence="3" id="KW-1185">Reference proteome</keyword>
<sequence>MVQPDSNDSHSWTRKASEKSTQQRSRRRSRSPDKKSSHHSRQSPTNSRHRKHGHKSEHKGHRKDGSLSQSPIRHDSAENDRYRRRSRSPDKKSSHHRRQSPTNSRHRKHGHKLKHDRSHARNKHQRESSSNTDSSGGGSDSPSCESSEEKPVAKVPLGGAVVQISKEERRRRKARMKALETPEEKRARRLAKKEAKEKKRRLEMGWDKDYLGYTNTDNPFGDANLLETFVWHQKLEKEGKADLPKHELQKMGLKSQEANKIELEKVKERRLQREQELLQRDEEMQMEQRAREADQYKEWEHQEEKFHLQQAKLRSKIRIQDGRAKPIDLLAKYISAEEDAEAVEMHEPYTYLTGLTINDLEDLLEDIKVYMELDDAANVDYWRDMTIVVEAELSNLRKLDPTAKEHVGDRREGINDAVRTDVVRIFKGKTYNQLEMLQQQILDKIRSGEEGIDIGYWESLLQQLKAHMARARLRDRHQELLRKKLFQLKQEQGVASGPLFPIIKTDESPRDEQEVDAS</sequence>
<feature type="compositionally biased region" description="Basic and acidic residues" evidence="1">
    <location>
        <begin position="72"/>
        <end position="92"/>
    </location>
</feature>
<feature type="compositionally biased region" description="Polar residues" evidence="1">
    <location>
        <begin position="1"/>
        <end position="10"/>
    </location>
</feature>
<dbReference type="Proteomes" id="UP000695022">
    <property type="component" value="Unplaced"/>
</dbReference>
<proteinExistence type="predicted"/>
<feature type="non-terminal residue" evidence="4">
    <location>
        <position position="518"/>
    </location>
</feature>
<dbReference type="PANTHER" id="PTHR21737">
    <property type="entry name" value="POLYGLUTAMINE BINDING PROTEIN 1/MARVEL MEMBRANE-ASSOCIATING DOMAIN CONTAINING 3"/>
    <property type="match status" value="1"/>
</dbReference>
<gene>
    <name evidence="4" type="primary">LOC106808571</name>
</gene>
<protein>
    <submittedName>
        <fullName evidence="4">Cactin-like</fullName>
    </submittedName>
</protein>
<accession>A0ABM1E3P7</accession>
<evidence type="ECO:0000313" key="4">
    <source>
        <dbReference type="RefSeq" id="XP_014666818.1"/>
    </source>
</evidence>
<name>A0ABM1E3P7_PRICU</name>
<feature type="compositionally biased region" description="Basic residues" evidence="1">
    <location>
        <begin position="36"/>
        <end position="62"/>
    </location>
</feature>
<feature type="compositionally biased region" description="Low complexity" evidence="1">
    <location>
        <begin position="128"/>
        <end position="145"/>
    </location>
</feature>
<organism evidence="3 4">
    <name type="scientific">Priapulus caudatus</name>
    <name type="common">Priapulid worm</name>
    <dbReference type="NCBI Taxonomy" id="37621"/>
    <lineage>
        <taxon>Eukaryota</taxon>
        <taxon>Metazoa</taxon>
        <taxon>Ecdysozoa</taxon>
        <taxon>Scalidophora</taxon>
        <taxon>Priapulida</taxon>
        <taxon>Priapulimorpha</taxon>
        <taxon>Priapulimorphida</taxon>
        <taxon>Priapulidae</taxon>
        <taxon>Priapulus</taxon>
    </lineage>
</organism>
<dbReference type="PANTHER" id="PTHR21737:SF4">
    <property type="entry name" value="SPLICING FACTOR CACTIN"/>
    <property type="match status" value="1"/>
</dbReference>